<evidence type="ECO:0000256" key="2">
    <source>
        <dbReference type="SAM" id="SignalP"/>
    </source>
</evidence>
<reference evidence="3 4" key="1">
    <citation type="journal article" date="2023" name="Genome Announc.">
        <title>Pan-Genome Analyses of the Genus Cohnella and Proposal of the Novel Species Cohnella silvisoli sp. nov., Isolated from Forest Soil.</title>
        <authorList>
            <person name="Wang C."/>
            <person name="Mao L."/>
            <person name="Bao G."/>
            <person name="Zhu H."/>
        </authorList>
    </citation>
    <scope>NUCLEOTIDE SEQUENCE [LARGE SCALE GENOMIC DNA]</scope>
    <source>
        <strain evidence="3 4">NL03-T5-1</strain>
    </source>
</reference>
<protein>
    <submittedName>
        <fullName evidence="3">WGxxGxxG family protein</fullName>
    </submittedName>
</protein>
<feature type="chain" id="PRO_5047104144" evidence="2">
    <location>
        <begin position="25"/>
        <end position="143"/>
    </location>
</feature>
<name>A0ABV1L376_9BACL</name>
<dbReference type="NCBIfam" id="NF041742">
    <property type="entry name" value="WGxxGxxG_fam"/>
    <property type="match status" value="1"/>
</dbReference>
<comment type="caution">
    <text evidence="3">The sequence shown here is derived from an EMBL/GenBank/DDBJ whole genome shotgun (WGS) entry which is preliminary data.</text>
</comment>
<dbReference type="EMBL" id="JASKHM010000025">
    <property type="protein sequence ID" value="MEQ4486814.1"/>
    <property type="molecule type" value="Genomic_DNA"/>
</dbReference>
<feature type="region of interest" description="Disordered" evidence="1">
    <location>
        <begin position="27"/>
        <end position="52"/>
    </location>
</feature>
<accession>A0ABV1L376</accession>
<proteinExistence type="predicted"/>
<feature type="signal peptide" evidence="2">
    <location>
        <begin position="1"/>
        <end position="24"/>
    </location>
</feature>
<evidence type="ECO:0000313" key="4">
    <source>
        <dbReference type="Proteomes" id="UP001493487"/>
    </source>
</evidence>
<evidence type="ECO:0000313" key="3">
    <source>
        <dbReference type="EMBL" id="MEQ4486814.1"/>
    </source>
</evidence>
<gene>
    <name evidence="3" type="ORF">QJS35_31000</name>
</gene>
<dbReference type="Proteomes" id="UP001493487">
    <property type="component" value="Unassembled WGS sequence"/>
</dbReference>
<evidence type="ECO:0000256" key="1">
    <source>
        <dbReference type="SAM" id="MobiDB-lite"/>
    </source>
</evidence>
<keyword evidence="2" id="KW-0732">Signal</keyword>
<feature type="compositionally biased region" description="Low complexity" evidence="1">
    <location>
        <begin position="31"/>
        <end position="52"/>
    </location>
</feature>
<keyword evidence="4" id="KW-1185">Reference proteome</keyword>
<sequence>MKKFLASMTMCTSLSLVLMVPAFAESTASHTPGHTTSTLNTPTPYSTTPYSTTVPGTYNSNFNRMTTDGTYRPYGTDGTYNPYGTYGAYDGTRMNAYRPYNAARTTTRALDTTTRRTSNWGWLGLLGLFGLAGMRSRNRDEIK</sequence>
<dbReference type="RefSeq" id="WP_232189892.1">
    <property type="nucleotide sequence ID" value="NZ_JAIOAP010000024.1"/>
</dbReference>
<organism evidence="3 4">
    <name type="scientific">Cohnella silvisoli</name>
    <dbReference type="NCBI Taxonomy" id="2873699"/>
    <lineage>
        <taxon>Bacteria</taxon>
        <taxon>Bacillati</taxon>
        <taxon>Bacillota</taxon>
        <taxon>Bacilli</taxon>
        <taxon>Bacillales</taxon>
        <taxon>Paenibacillaceae</taxon>
        <taxon>Cohnella</taxon>
    </lineage>
</organism>
<dbReference type="NCBIfam" id="NF038039">
    <property type="entry name" value="WGxxGxxG-CTERM"/>
    <property type="match status" value="1"/>
</dbReference>